<dbReference type="Pfam" id="PF01476">
    <property type="entry name" value="LysM"/>
    <property type="match status" value="1"/>
</dbReference>
<dbReference type="Gene3D" id="3.10.350.10">
    <property type="entry name" value="LysM domain"/>
    <property type="match status" value="1"/>
</dbReference>
<gene>
    <name evidence="2" type="ORF">G8D99_14670</name>
</gene>
<dbReference type="RefSeq" id="WP_166327144.1">
    <property type="nucleotide sequence ID" value="NZ_CP049916.1"/>
</dbReference>
<dbReference type="AlphaFoldDB" id="A0A6G8S869"/>
<dbReference type="Proteomes" id="UP000501939">
    <property type="component" value="Chromosome"/>
</dbReference>
<dbReference type="SMART" id="SM00257">
    <property type="entry name" value="LysM"/>
    <property type="match status" value="1"/>
</dbReference>
<dbReference type="KEGG" id="alj:G8D99_14670"/>
<dbReference type="PROSITE" id="PS51782">
    <property type="entry name" value="LYSM"/>
    <property type="match status" value="1"/>
</dbReference>
<evidence type="ECO:0000259" key="1">
    <source>
        <dbReference type="PROSITE" id="PS51782"/>
    </source>
</evidence>
<accession>A0A6G8S869</accession>
<evidence type="ECO:0000313" key="3">
    <source>
        <dbReference type="Proteomes" id="UP000501939"/>
    </source>
</evidence>
<sequence>MKKLFTGTPPLRASGFKKHCVALAICMSAGLFTTQIIHASPNNTPPALKASAPNVYIVKKGDTLWDISGKFLRSPWRWKEIWASNRHVKNPHWIYPGDRLLLCTLDGRPLIGKDEGDGCEGVIRRHRGGTSLQPQVRVESLNNTIPIIPLSQIEQWLDHGLILSPESIQSTPYILGSADNRVITGKGQTVYVRGNGIEVGQNYGVFRESEPYTIIDHTGKRPVKVVKAVELVEVAAGTAVASENDVTTLELTDSFNAEVRSGDHVLPRYNPELPSLFFPTATNDIVEGGQIVRVMGSIGTAAQRSVVTLDRGAVHGAKTGHVLSIFQQGEVVRDPKTKEAIKLPNQRVGNLMIFKTFDQYSYAYVLDSSLPIKVGASVQAPAIAEN</sequence>
<dbReference type="InterPro" id="IPR036779">
    <property type="entry name" value="LysM_dom_sf"/>
</dbReference>
<name>A0A6G8S869_9GAMM</name>
<feature type="domain" description="LysM" evidence="1">
    <location>
        <begin position="54"/>
        <end position="102"/>
    </location>
</feature>
<keyword evidence="3" id="KW-1185">Reference proteome</keyword>
<proteinExistence type="predicted"/>
<dbReference type="PANTHER" id="PTHR34700">
    <property type="entry name" value="POTASSIUM BINDING PROTEIN KBP"/>
    <property type="match status" value="1"/>
</dbReference>
<dbReference type="EMBL" id="CP049916">
    <property type="protein sequence ID" value="QIO10123.1"/>
    <property type="molecule type" value="Genomic_DNA"/>
</dbReference>
<dbReference type="SUPFAM" id="SSF54106">
    <property type="entry name" value="LysM domain"/>
    <property type="match status" value="1"/>
</dbReference>
<evidence type="ECO:0000313" key="2">
    <source>
        <dbReference type="EMBL" id="QIO10123.1"/>
    </source>
</evidence>
<reference evidence="2 3" key="1">
    <citation type="submission" date="2020-03" db="EMBL/GenBank/DDBJ databases">
        <authorList>
            <person name="Zhu W."/>
        </authorList>
    </citation>
    <scope>NUCLEOTIDE SEQUENCE [LARGE SCALE GENOMIC DNA]</scope>
    <source>
        <strain evidence="2 3">185</strain>
    </source>
</reference>
<dbReference type="CDD" id="cd00118">
    <property type="entry name" value="LysM"/>
    <property type="match status" value="1"/>
</dbReference>
<dbReference type="InterPro" id="IPR018392">
    <property type="entry name" value="LysM"/>
</dbReference>
<protein>
    <submittedName>
        <fullName evidence="2">LysM peptidoglycan-binding domain-containing protein</fullName>
    </submittedName>
</protein>
<dbReference type="PANTHER" id="PTHR34700:SF4">
    <property type="entry name" value="PHAGE-LIKE ELEMENT PBSX PROTEIN XKDP"/>
    <property type="match status" value="1"/>
</dbReference>
<organism evidence="2 3">
    <name type="scientific">Acinetobacter lanii</name>
    <dbReference type="NCBI Taxonomy" id="2715163"/>
    <lineage>
        <taxon>Bacteria</taxon>
        <taxon>Pseudomonadati</taxon>
        <taxon>Pseudomonadota</taxon>
        <taxon>Gammaproteobacteria</taxon>
        <taxon>Moraxellales</taxon>
        <taxon>Moraxellaceae</taxon>
        <taxon>Acinetobacter</taxon>
    </lineage>
</organism>
<dbReference type="InterPro" id="IPR052196">
    <property type="entry name" value="Bact_Kbp"/>
</dbReference>